<feature type="compositionally biased region" description="Polar residues" evidence="3">
    <location>
        <begin position="92"/>
        <end position="110"/>
    </location>
</feature>
<dbReference type="AlphaFoldDB" id="A0A9N9SWB0"/>
<feature type="region of interest" description="Disordered" evidence="3">
    <location>
        <begin position="209"/>
        <end position="235"/>
    </location>
</feature>
<dbReference type="PROSITE" id="PS50196">
    <property type="entry name" value="RANBD1"/>
    <property type="match status" value="1"/>
</dbReference>
<evidence type="ECO:0000256" key="1">
    <source>
        <dbReference type="ARBA" id="ARBA00004123"/>
    </source>
</evidence>
<feature type="region of interest" description="Disordered" evidence="3">
    <location>
        <begin position="92"/>
        <end position="155"/>
    </location>
</feature>
<keyword evidence="2" id="KW-0539">Nucleus</keyword>
<dbReference type="InterPro" id="IPR045255">
    <property type="entry name" value="RanBP1-like"/>
</dbReference>
<evidence type="ECO:0000313" key="6">
    <source>
        <dbReference type="Proteomes" id="UP001153709"/>
    </source>
</evidence>
<dbReference type="SUPFAM" id="SSF50729">
    <property type="entry name" value="PH domain-like"/>
    <property type="match status" value="1"/>
</dbReference>
<evidence type="ECO:0000259" key="4">
    <source>
        <dbReference type="PROSITE" id="PS50196"/>
    </source>
</evidence>
<proteinExistence type="predicted"/>
<comment type="subcellular location">
    <subcellularLocation>
        <location evidence="1">Nucleus</location>
    </subcellularLocation>
</comment>
<feature type="compositionally biased region" description="Basic and acidic residues" evidence="3">
    <location>
        <begin position="112"/>
        <end position="125"/>
    </location>
</feature>
<protein>
    <recommendedName>
        <fullName evidence="4">RanBD1 domain-containing protein</fullName>
    </recommendedName>
</protein>
<dbReference type="Proteomes" id="UP001153709">
    <property type="component" value="Chromosome 2"/>
</dbReference>
<evidence type="ECO:0000313" key="5">
    <source>
        <dbReference type="EMBL" id="CAG9829256.1"/>
    </source>
</evidence>
<feature type="region of interest" description="Disordered" evidence="3">
    <location>
        <begin position="1"/>
        <end position="71"/>
    </location>
</feature>
<dbReference type="SMART" id="SM00160">
    <property type="entry name" value="RanBD"/>
    <property type="match status" value="1"/>
</dbReference>
<dbReference type="GO" id="GO:0005634">
    <property type="term" value="C:nucleus"/>
    <property type="evidence" value="ECO:0007669"/>
    <property type="project" value="UniProtKB-SubCell"/>
</dbReference>
<feature type="compositionally biased region" description="Basic and acidic residues" evidence="3">
    <location>
        <begin position="1"/>
        <end position="13"/>
    </location>
</feature>
<dbReference type="InterPro" id="IPR000156">
    <property type="entry name" value="Ran_bind_dom"/>
</dbReference>
<organism evidence="5 6">
    <name type="scientific">Diabrotica balteata</name>
    <name type="common">Banded cucumber beetle</name>
    <dbReference type="NCBI Taxonomy" id="107213"/>
    <lineage>
        <taxon>Eukaryota</taxon>
        <taxon>Metazoa</taxon>
        <taxon>Ecdysozoa</taxon>
        <taxon>Arthropoda</taxon>
        <taxon>Hexapoda</taxon>
        <taxon>Insecta</taxon>
        <taxon>Pterygota</taxon>
        <taxon>Neoptera</taxon>
        <taxon>Endopterygota</taxon>
        <taxon>Coleoptera</taxon>
        <taxon>Polyphaga</taxon>
        <taxon>Cucujiformia</taxon>
        <taxon>Chrysomeloidea</taxon>
        <taxon>Chrysomelidae</taxon>
        <taxon>Galerucinae</taxon>
        <taxon>Diabroticina</taxon>
        <taxon>Diabroticites</taxon>
        <taxon>Diabrotica</taxon>
    </lineage>
</organism>
<dbReference type="CDD" id="cd13180">
    <property type="entry name" value="RanBD_RanBP3"/>
    <property type="match status" value="1"/>
</dbReference>
<accession>A0A9N9SWB0</accession>
<dbReference type="Pfam" id="PF00638">
    <property type="entry name" value="Ran_BP1"/>
    <property type="match status" value="1"/>
</dbReference>
<dbReference type="InterPro" id="IPR011993">
    <property type="entry name" value="PH-like_dom_sf"/>
</dbReference>
<dbReference type="Gene3D" id="2.30.29.30">
    <property type="entry name" value="Pleckstrin-homology domain (PH domain)/Phosphotyrosine-binding domain (PTB)"/>
    <property type="match status" value="1"/>
</dbReference>
<dbReference type="OrthoDB" id="10250354at2759"/>
<sequence>MEESQRNSTDDSVKTAVVQSPIIMKIDGPEETNDKESEENEKNTETLKTEEFKMCSPTFRPTLPLSNNPFASPQNKISKGILKPAQFNIKTNNTTSTPFVLKPSQLNPVKNCSDKTNSEKSDNSDTRVNGDMPKFVPLVVPEKPTQKVAETKSQPVETKISSNSFVFGQNLKERVAETENKEESKASTSLGANGTSEMLFSSAIKSELKADPADTSKEKEMKSLSESAKEYEESRANKRKYEEVEVITGEEDEINILSISCKLFSFNKSSSNWLELGRGTLRLNDLNGYDFVKNCAAGSRLVFRTSGSLRVILNTKIWAEMVVEKANEKSIRVTALDASGEIKVFLLMSNIEDSNRLYSHLQTRLEREIAAQKRKKTETSSDSPTKTD</sequence>
<feature type="domain" description="RanBD1" evidence="4">
    <location>
        <begin position="242"/>
        <end position="324"/>
    </location>
</feature>
<evidence type="ECO:0000256" key="3">
    <source>
        <dbReference type="SAM" id="MobiDB-lite"/>
    </source>
</evidence>
<dbReference type="GO" id="GO:0006611">
    <property type="term" value="P:protein export from nucleus"/>
    <property type="evidence" value="ECO:0007669"/>
    <property type="project" value="TreeGrafter"/>
</dbReference>
<name>A0A9N9SWB0_DIABA</name>
<dbReference type="EMBL" id="OU898277">
    <property type="protein sequence ID" value="CAG9829256.1"/>
    <property type="molecule type" value="Genomic_DNA"/>
</dbReference>
<evidence type="ECO:0000256" key="2">
    <source>
        <dbReference type="ARBA" id="ARBA00023242"/>
    </source>
</evidence>
<feature type="compositionally biased region" description="Basic and acidic residues" evidence="3">
    <location>
        <begin position="32"/>
        <end position="53"/>
    </location>
</feature>
<reference evidence="5" key="1">
    <citation type="submission" date="2022-01" db="EMBL/GenBank/DDBJ databases">
        <authorList>
            <person name="King R."/>
        </authorList>
    </citation>
    <scope>NUCLEOTIDE SEQUENCE</scope>
</reference>
<dbReference type="PANTHER" id="PTHR23138">
    <property type="entry name" value="RAN BINDING PROTEIN"/>
    <property type="match status" value="1"/>
</dbReference>
<gene>
    <name evidence="5" type="ORF">DIABBA_LOCUS3096</name>
</gene>
<dbReference type="PANTHER" id="PTHR23138:SF142">
    <property type="entry name" value="RAN-BINDING PROTEIN 3B-RELATED"/>
    <property type="match status" value="1"/>
</dbReference>
<keyword evidence="6" id="KW-1185">Reference proteome</keyword>